<keyword evidence="3" id="KW-1185">Reference proteome</keyword>
<dbReference type="Gene3D" id="2.30.260.10">
    <property type="entry name" value="putative xylanase like domain"/>
    <property type="match status" value="1"/>
</dbReference>
<reference evidence="2 3" key="1">
    <citation type="submission" date="2013-08" db="EMBL/GenBank/DDBJ databases">
        <authorList>
            <person name="Weinstock G."/>
            <person name="Sodergren E."/>
            <person name="Wylie T."/>
            <person name="Fulton L."/>
            <person name="Fulton R."/>
            <person name="Fronick C."/>
            <person name="O'Laughlin M."/>
            <person name="Godfrey J."/>
            <person name="Miner T."/>
            <person name="Herter B."/>
            <person name="Appelbaum E."/>
            <person name="Cordes M."/>
            <person name="Lek S."/>
            <person name="Wollam A."/>
            <person name="Pepin K.H."/>
            <person name="Palsikar V.B."/>
            <person name="Mitreva M."/>
            <person name="Wilson R.K."/>
        </authorList>
    </citation>
    <scope>NUCLEOTIDE SEQUENCE [LARGE SCALE GENOMIC DNA]</scope>
    <source>
        <strain evidence="2 3">ATCC 15930</strain>
    </source>
</reference>
<accession>A0A069QT56</accession>
<dbReference type="SUPFAM" id="SSF54001">
    <property type="entry name" value="Cysteine proteinases"/>
    <property type="match status" value="1"/>
</dbReference>
<proteinExistence type="predicted"/>
<dbReference type="Pfam" id="PF07313">
    <property type="entry name" value="AmiA-like"/>
    <property type="match status" value="1"/>
</dbReference>
<feature type="signal peptide" evidence="1">
    <location>
        <begin position="1"/>
        <end position="19"/>
    </location>
</feature>
<comment type="caution">
    <text evidence="2">The sequence shown here is derived from an EMBL/GenBank/DDBJ whole genome shotgun (WGS) entry which is preliminary data.</text>
</comment>
<dbReference type="RefSeq" id="WP_018968403.1">
    <property type="nucleotide sequence ID" value="NZ_KB899228.1"/>
</dbReference>
<protein>
    <recommendedName>
        <fullName evidence="4">Xylanase</fullName>
    </recommendedName>
</protein>
<evidence type="ECO:0000313" key="2">
    <source>
        <dbReference type="EMBL" id="KDR53026.1"/>
    </source>
</evidence>
<name>A0A069QT56_HOYLO</name>
<dbReference type="AlphaFoldDB" id="A0A069QT56"/>
<dbReference type="EMBL" id="JNGW01000034">
    <property type="protein sequence ID" value="KDR53026.1"/>
    <property type="molecule type" value="Genomic_DNA"/>
</dbReference>
<gene>
    <name evidence="2" type="ORF">HMPREF1991_00897</name>
</gene>
<dbReference type="Proteomes" id="UP000027442">
    <property type="component" value="Unassembled WGS sequence"/>
</dbReference>
<dbReference type="PATRIC" id="fig|1122985.7.peg.929"/>
<evidence type="ECO:0000313" key="3">
    <source>
        <dbReference type="Proteomes" id="UP000027442"/>
    </source>
</evidence>
<sequence length="281" mass="31621">MKKAILACLLFLAALPLLAKPQYTSADSAKVVKLLLEGKRHKDKQNLVLFFARKFLGVPYVASTLENNADERLVINLRQLDCTTFVENVLTLTLCTQNGKATFADFCDQLRKIRYRNGKVGYPTRLHYFSEWISDNARMGFVEETQAPNPPFSAVQTLQINFMSTHVDKYPMLVRTPAFIKPIAQMESELNGKTCRYIPKAGILNDAACKQAVKDGNILALVTSRAGLDTSHVGFAVWKKDGLHLFHASSLQKKVVEDKSLLRNYMQKQKSQLGIRVVKVK</sequence>
<keyword evidence="1" id="KW-0732">Signal</keyword>
<feature type="chain" id="PRO_5001665688" description="Xylanase" evidence="1">
    <location>
        <begin position="20"/>
        <end position="281"/>
    </location>
</feature>
<dbReference type="InterPro" id="IPR038765">
    <property type="entry name" value="Papain-like_cys_pep_sf"/>
</dbReference>
<evidence type="ECO:0000256" key="1">
    <source>
        <dbReference type="SAM" id="SignalP"/>
    </source>
</evidence>
<dbReference type="HOGENOM" id="CLU_065574_0_0_10"/>
<organism evidence="2 3">
    <name type="scientific">Hoylesella loescheii DSM 19665 = JCM 12249 = ATCC 15930</name>
    <dbReference type="NCBI Taxonomy" id="1122985"/>
    <lineage>
        <taxon>Bacteria</taxon>
        <taxon>Pseudomonadati</taxon>
        <taxon>Bacteroidota</taxon>
        <taxon>Bacteroidia</taxon>
        <taxon>Bacteroidales</taxon>
        <taxon>Prevotellaceae</taxon>
        <taxon>Hoylesella</taxon>
    </lineage>
</organism>
<evidence type="ECO:0008006" key="4">
    <source>
        <dbReference type="Google" id="ProtNLM"/>
    </source>
</evidence>
<dbReference type="InterPro" id="IPR010846">
    <property type="entry name" value="AmiA-like"/>
</dbReference>
<dbReference type="eggNOG" id="COG0657">
    <property type="taxonomic scope" value="Bacteria"/>
</dbReference>
<dbReference type="Gene3D" id="1.10.3670.10">
    <property type="entry name" value="Putative xylanase like domain"/>
    <property type="match status" value="1"/>
</dbReference>